<sequence length="290" mass="32172">MKIKRIFALTLSFLLLISFNGFAFNIDDYLIDQKDSDYNVYDEMNFLTESDKDYINNTNRDLQNKTGGQVVVMILKSLKGIDISEFAVAQFEKWQIGDAKEDNGLLLILSLNEGEIKIETGYGTEGFIPDIIGNRVIRNIVLYFPEGDTTGENKEAYRNGIMEGYNEILSYYVDEYGVTIENLKEPQNERQEEDNSYISLYEIIKIMVIILLIIAAFNFFNRPNGGSKNKKNNKNNTYPPFFGGFWGGSFRGGGYSGRGSGGGFSGGRHSGGGFSGGGGRSGGGGARGKW</sequence>
<keyword evidence="6" id="KW-1185">Reference proteome</keyword>
<proteinExistence type="predicted"/>
<dbReference type="PANTHER" id="PTHR30373">
    <property type="entry name" value="UPF0603 PROTEIN YGCG"/>
    <property type="match status" value="1"/>
</dbReference>
<dbReference type="InterPro" id="IPR007621">
    <property type="entry name" value="TPM_dom"/>
</dbReference>
<dbReference type="OrthoDB" id="9810918at2"/>
<feature type="chain" id="PRO_5038948855" evidence="3">
    <location>
        <begin position="24"/>
        <end position="290"/>
    </location>
</feature>
<feature type="signal peptide" evidence="3">
    <location>
        <begin position="1"/>
        <end position="23"/>
    </location>
</feature>
<feature type="domain" description="TPM" evidence="4">
    <location>
        <begin position="40"/>
        <end position="149"/>
    </location>
</feature>
<comment type="caution">
    <text evidence="5">The sequence shown here is derived from an EMBL/GenBank/DDBJ whole genome shotgun (WGS) entry which is preliminary data.</text>
</comment>
<dbReference type="Proteomes" id="UP000288812">
    <property type="component" value="Unassembled WGS sequence"/>
</dbReference>
<keyword evidence="2" id="KW-0812">Transmembrane</keyword>
<dbReference type="Gene3D" id="3.10.310.50">
    <property type="match status" value="1"/>
</dbReference>
<evidence type="ECO:0000256" key="1">
    <source>
        <dbReference type="SAM" id="MobiDB-lite"/>
    </source>
</evidence>
<dbReference type="RefSeq" id="WP_127724260.1">
    <property type="nucleotide sequence ID" value="NZ_RLIH01000005.1"/>
</dbReference>
<name>A0A437S7Q6_9FIRM</name>
<evidence type="ECO:0000313" key="5">
    <source>
        <dbReference type="EMBL" id="RVU54877.1"/>
    </source>
</evidence>
<evidence type="ECO:0000313" key="6">
    <source>
        <dbReference type="Proteomes" id="UP000288812"/>
    </source>
</evidence>
<dbReference type="PANTHER" id="PTHR30373:SF2">
    <property type="entry name" value="UPF0603 PROTEIN YGCG"/>
    <property type="match status" value="1"/>
</dbReference>
<dbReference type="AlphaFoldDB" id="A0A437S7Q6"/>
<feature type="region of interest" description="Disordered" evidence="1">
    <location>
        <begin position="266"/>
        <end position="290"/>
    </location>
</feature>
<feature type="transmembrane region" description="Helical" evidence="2">
    <location>
        <begin position="198"/>
        <end position="220"/>
    </location>
</feature>
<organism evidence="5 6">
    <name type="scientific">Anaerosphaera multitolerans</name>
    <dbReference type="NCBI Taxonomy" id="2487351"/>
    <lineage>
        <taxon>Bacteria</taxon>
        <taxon>Bacillati</taxon>
        <taxon>Bacillota</taxon>
        <taxon>Tissierellia</taxon>
        <taxon>Tissierellales</taxon>
        <taxon>Peptoniphilaceae</taxon>
        <taxon>Anaerosphaera</taxon>
    </lineage>
</organism>
<evidence type="ECO:0000256" key="2">
    <source>
        <dbReference type="SAM" id="Phobius"/>
    </source>
</evidence>
<keyword evidence="2" id="KW-0472">Membrane</keyword>
<evidence type="ECO:0000259" key="4">
    <source>
        <dbReference type="Pfam" id="PF04536"/>
    </source>
</evidence>
<gene>
    <name evidence="5" type="ORF">EF514_04635</name>
</gene>
<protein>
    <submittedName>
        <fullName evidence="5">TPM domain-containing protein</fullName>
    </submittedName>
</protein>
<dbReference type="EMBL" id="RLIH01000005">
    <property type="protein sequence ID" value="RVU54877.1"/>
    <property type="molecule type" value="Genomic_DNA"/>
</dbReference>
<keyword evidence="2" id="KW-1133">Transmembrane helix</keyword>
<keyword evidence="3" id="KW-0732">Signal</keyword>
<dbReference type="Pfam" id="PF04536">
    <property type="entry name" value="TPM_phosphatase"/>
    <property type="match status" value="1"/>
</dbReference>
<evidence type="ECO:0000256" key="3">
    <source>
        <dbReference type="SAM" id="SignalP"/>
    </source>
</evidence>
<reference evidence="5 6" key="1">
    <citation type="submission" date="2018-11" db="EMBL/GenBank/DDBJ databases">
        <title>Genome sequencing and assembly of Anaerosphaera sp. nov., GS7-6-2.</title>
        <authorList>
            <person name="Rettenmaier R."/>
            <person name="Liebl W."/>
            <person name="Zverlov V."/>
        </authorList>
    </citation>
    <scope>NUCLEOTIDE SEQUENCE [LARGE SCALE GENOMIC DNA]</scope>
    <source>
        <strain evidence="5 6">GS7-6-2</strain>
    </source>
</reference>
<accession>A0A437S7Q6</accession>